<dbReference type="RefSeq" id="WP_344139815.1">
    <property type="nucleotide sequence ID" value="NZ_BAAALT010000281.1"/>
</dbReference>
<reference evidence="3 4" key="1">
    <citation type="journal article" date="2019" name="Int. J. Syst. Evol. Microbiol.">
        <title>The Global Catalogue of Microorganisms (GCM) 10K type strain sequencing project: providing services to taxonomists for standard genome sequencing and annotation.</title>
        <authorList>
            <consortium name="The Broad Institute Genomics Platform"/>
            <consortium name="The Broad Institute Genome Sequencing Center for Infectious Disease"/>
            <person name="Wu L."/>
            <person name="Ma J."/>
        </authorList>
    </citation>
    <scope>NUCLEOTIDE SEQUENCE [LARGE SCALE GENOMIC DNA]</scope>
    <source>
        <strain evidence="3 4">JCM 13250</strain>
    </source>
</reference>
<dbReference type="Proteomes" id="UP001500218">
    <property type="component" value="Unassembled WGS sequence"/>
</dbReference>
<proteinExistence type="predicted"/>
<feature type="domain" description="DUF4097" evidence="2">
    <location>
        <begin position="27"/>
        <end position="265"/>
    </location>
</feature>
<evidence type="ECO:0000313" key="3">
    <source>
        <dbReference type="EMBL" id="GAA1833958.1"/>
    </source>
</evidence>
<feature type="region of interest" description="Disordered" evidence="1">
    <location>
        <begin position="126"/>
        <end position="149"/>
    </location>
</feature>
<organism evidence="3 4">
    <name type="scientific">Luedemannella flava</name>
    <dbReference type="NCBI Taxonomy" id="349316"/>
    <lineage>
        <taxon>Bacteria</taxon>
        <taxon>Bacillati</taxon>
        <taxon>Actinomycetota</taxon>
        <taxon>Actinomycetes</taxon>
        <taxon>Micromonosporales</taxon>
        <taxon>Micromonosporaceae</taxon>
        <taxon>Luedemannella</taxon>
    </lineage>
</organism>
<evidence type="ECO:0000313" key="4">
    <source>
        <dbReference type="Proteomes" id="UP001500218"/>
    </source>
</evidence>
<dbReference type="Pfam" id="PF13349">
    <property type="entry name" value="DUF4097"/>
    <property type="match status" value="1"/>
</dbReference>
<name>A0ABN2MS61_9ACTN</name>
<protein>
    <recommendedName>
        <fullName evidence="2">DUF4097 domain-containing protein</fullName>
    </recommendedName>
</protein>
<evidence type="ECO:0000259" key="2">
    <source>
        <dbReference type="Pfam" id="PF13349"/>
    </source>
</evidence>
<comment type="caution">
    <text evidence="3">The sequence shown here is derived from an EMBL/GenBank/DDBJ whole genome shotgun (WGS) entry which is preliminary data.</text>
</comment>
<dbReference type="EMBL" id="BAAALT010000281">
    <property type="protein sequence ID" value="GAA1833958.1"/>
    <property type="molecule type" value="Genomic_DNA"/>
</dbReference>
<gene>
    <name evidence="3" type="ORF">GCM10009682_60470</name>
</gene>
<keyword evidence="4" id="KW-1185">Reference proteome</keyword>
<accession>A0ABN2MS61</accession>
<dbReference type="InterPro" id="IPR025164">
    <property type="entry name" value="Toastrack_DUF4097"/>
</dbReference>
<evidence type="ECO:0000256" key="1">
    <source>
        <dbReference type="SAM" id="MobiDB-lite"/>
    </source>
</evidence>
<sequence length="273" mass="27834">MTANHNQYDFPTESPLTASVKLGAGLIMVTAEERASATVTISPIDNSEAGRKAAAGTTVELRGKDLLIEAPEVSGGWPLRRGARLRVDVRLPLDSSLRARSGSSDVRCEGRLRDVSLQSGAGDLSLDEATGDVSATTGSGDVRAGQVGGSLRMTTGSGDVGAHRVGGPLSVNTASGDVRVGEVGGDVNIKAAAADVRLGAVRRDIKINSASGDVVLGVPAGTPVWLDLHSLSGDARSELTPTGAAPTGATPVRLQVRSLSGDIRVHTATQVTT</sequence>